<name>A0A8J3ETW6_9ACTN</name>
<keyword evidence="4" id="KW-1185">Reference proteome</keyword>
<dbReference type="GO" id="GO:0003677">
    <property type="term" value="F:DNA binding"/>
    <property type="evidence" value="ECO:0007669"/>
    <property type="project" value="InterPro"/>
</dbReference>
<feature type="domain" description="HTH cro/C1-type" evidence="2">
    <location>
        <begin position="47"/>
        <end position="103"/>
    </location>
</feature>
<sequence>MPDRPRSEAGAHTSAPGAHDPALDHTPTVPTGAAAADRHGNVIGDRLRDIRHQQGLSLADVEVRSDGRWKAVVVGAYERGDRAVTISRLAELAGFYGVPIASLLPSRPVSSPRTAGHRRREADTGRTPVTLDLRRLDDLGRGSDEPDDADDRAALHAVARFAGHIAQLRGDHNGRVLTVRGDDLRTVAVAAGADPDALLASLRASGAVLSP</sequence>
<dbReference type="Gene3D" id="1.10.260.40">
    <property type="entry name" value="lambda repressor-like DNA-binding domains"/>
    <property type="match status" value="1"/>
</dbReference>
<dbReference type="InterPro" id="IPR038099">
    <property type="entry name" value="BldD-like_C_sf"/>
</dbReference>
<proteinExistence type="predicted"/>
<dbReference type="InterPro" id="IPR010982">
    <property type="entry name" value="Lambda_DNA-bd_dom_sf"/>
</dbReference>
<dbReference type="PROSITE" id="PS50943">
    <property type="entry name" value="HTH_CROC1"/>
    <property type="match status" value="1"/>
</dbReference>
<reference evidence="3" key="1">
    <citation type="journal article" date="2014" name="Int. J. Syst. Evol. Microbiol.">
        <title>Complete genome sequence of Corynebacterium casei LMG S-19264T (=DSM 44701T), isolated from a smear-ripened cheese.</title>
        <authorList>
            <consortium name="US DOE Joint Genome Institute (JGI-PGF)"/>
            <person name="Walter F."/>
            <person name="Albersmeier A."/>
            <person name="Kalinowski J."/>
            <person name="Ruckert C."/>
        </authorList>
    </citation>
    <scope>NUCLEOTIDE SEQUENCE</scope>
    <source>
        <strain evidence="3">CGMCC 1.14988</strain>
    </source>
</reference>
<feature type="compositionally biased region" description="Basic and acidic residues" evidence="1">
    <location>
        <begin position="132"/>
        <end position="144"/>
    </location>
</feature>
<dbReference type="InterPro" id="IPR001387">
    <property type="entry name" value="Cro/C1-type_HTH"/>
</dbReference>
<evidence type="ECO:0000259" key="2">
    <source>
        <dbReference type="PROSITE" id="PS50943"/>
    </source>
</evidence>
<evidence type="ECO:0000256" key="1">
    <source>
        <dbReference type="SAM" id="MobiDB-lite"/>
    </source>
</evidence>
<organism evidence="3 4">
    <name type="scientific">Egicoccus halophilus</name>
    <dbReference type="NCBI Taxonomy" id="1670830"/>
    <lineage>
        <taxon>Bacteria</taxon>
        <taxon>Bacillati</taxon>
        <taxon>Actinomycetota</taxon>
        <taxon>Nitriliruptoria</taxon>
        <taxon>Egicoccales</taxon>
        <taxon>Egicoccaceae</taxon>
        <taxon>Egicoccus</taxon>
    </lineage>
</organism>
<evidence type="ECO:0000313" key="4">
    <source>
        <dbReference type="Proteomes" id="UP000650511"/>
    </source>
</evidence>
<protein>
    <submittedName>
        <fullName evidence="3">Transcriptional regulator</fullName>
    </submittedName>
</protein>
<gene>
    <name evidence="3" type="ORF">GCM10011354_16500</name>
</gene>
<comment type="caution">
    <text evidence="3">The sequence shown here is derived from an EMBL/GenBank/DDBJ whole genome shotgun (WGS) entry which is preliminary data.</text>
</comment>
<evidence type="ECO:0000313" key="3">
    <source>
        <dbReference type="EMBL" id="GGI05917.1"/>
    </source>
</evidence>
<dbReference type="CDD" id="cd00093">
    <property type="entry name" value="HTH_XRE"/>
    <property type="match status" value="1"/>
</dbReference>
<feature type="region of interest" description="Disordered" evidence="1">
    <location>
        <begin position="106"/>
        <end position="149"/>
    </location>
</feature>
<feature type="region of interest" description="Disordered" evidence="1">
    <location>
        <begin position="1"/>
        <end position="35"/>
    </location>
</feature>
<dbReference type="SUPFAM" id="SSF47413">
    <property type="entry name" value="lambda repressor-like DNA-binding domains"/>
    <property type="match status" value="1"/>
</dbReference>
<accession>A0A8J3ETW6</accession>
<dbReference type="Pfam" id="PF21179">
    <property type="entry name" value="BldD-like_C"/>
    <property type="match status" value="1"/>
</dbReference>
<dbReference type="Proteomes" id="UP000650511">
    <property type="component" value="Unassembled WGS sequence"/>
</dbReference>
<reference evidence="3" key="2">
    <citation type="submission" date="2020-09" db="EMBL/GenBank/DDBJ databases">
        <authorList>
            <person name="Sun Q."/>
            <person name="Zhou Y."/>
        </authorList>
    </citation>
    <scope>NUCLEOTIDE SEQUENCE</scope>
    <source>
        <strain evidence="3">CGMCC 1.14988</strain>
    </source>
</reference>
<dbReference type="Gene3D" id="1.10.10.1930">
    <property type="match status" value="1"/>
</dbReference>
<dbReference type="EMBL" id="BMHA01000005">
    <property type="protein sequence ID" value="GGI05917.1"/>
    <property type="molecule type" value="Genomic_DNA"/>
</dbReference>
<dbReference type="SMART" id="SM00530">
    <property type="entry name" value="HTH_XRE"/>
    <property type="match status" value="1"/>
</dbReference>
<dbReference type="AlphaFoldDB" id="A0A8J3ETW6"/>
<dbReference type="Pfam" id="PF13560">
    <property type="entry name" value="HTH_31"/>
    <property type="match status" value="1"/>
</dbReference>
<dbReference type="InterPro" id="IPR037664">
    <property type="entry name" value="BldD_C"/>
</dbReference>
<dbReference type="GO" id="GO:0045892">
    <property type="term" value="P:negative regulation of DNA-templated transcription"/>
    <property type="evidence" value="ECO:0007669"/>
    <property type="project" value="InterPro"/>
</dbReference>